<gene>
    <name evidence="5" type="primary">modA</name>
    <name evidence="5" type="ORF">M8T91_01260</name>
</gene>
<protein>
    <submittedName>
        <fullName evidence="5">Molybdate ABC transporter substrate-binding protein</fullName>
    </submittedName>
</protein>
<dbReference type="InterPro" id="IPR050682">
    <property type="entry name" value="ModA/WtpA"/>
</dbReference>
<keyword evidence="6" id="KW-1185">Reference proteome</keyword>
<feature type="signal peptide" evidence="4">
    <location>
        <begin position="1"/>
        <end position="22"/>
    </location>
</feature>
<dbReference type="Pfam" id="PF13531">
    <property type="entry name" value="SBP_bac_11"/>
    <property type="match status" value="1"/>
</dbReference>
<feature type="chain" id="PRO_5046684076" evidence="4">
    <location>
        <begin position="23"/>
        <end position="260"/>
    </location>
</feature>
<dbReference type="NCBIfam" id="TIGR01256">
    <property type="entry name" value="modA"/>
    <property type="match status" value="1"/>
</dbReference>
<dbReference type="PANTHER" id="PTHR30632:SF14">
    <property type="entry name" value="TUNGSTATE_MOLYBDATE_CHROMATE-BINDING PROTEIN MODA"/>
    <property type="match status" value="1"/>
</dbReference>
<keyword evidence="3 4" id="KW-0732">Signal</keyword>
<dbReference type="RefSeq" id="WP_301416050.1">
    <property type="nucleotide sequence ID" value="NZ_CP098023.1"/>
</dbReference>
<organism evidence="5 6">
    <name type="scientific">Microbulbifer spongiae</name>
    <dbReference type="NCBI Taxonomy" id="2944933"/>
    <lineage>
        <taxon>Bacteria</taxon>
        <taxon>Pseudomonadati</taxon>
        <taxon>Pseudomonadota</taxon>
        <taxon>Gammaproteobacteria</taxon>
        <taxon>Cellvibrionales</taxon>
        <taxon>Microbulbiferaceae</taxon>
        <taxon>Microbulbifer</taxon>
    </lineage>
</organism>
<evidence type="ECO:0000256" key="1">
    <source>
        <dbReference type="ARBA" id="ARBA00009175"/>
    </source>
</evidence>
<dbReference type="Gene3D" id="3.40.190.10">
    <property type="entry name" value="Periplasmic binding protein-like II"/>
    <property type="match status" value="2"/>
</dbReference>
<sequence>MVRRLSLLLPALLVAMALPVNADNCTLRVAVAASFRPALEQVLPEFGRRHACPVQLSSGSSGVLYQQIAHRAPFDLFLSADRERPELLEKQGGVLGNSRQTYALGLLALWHPKSESNIEQLMQTWPDTIVLADPRVAPFGNAARQVLEGLGLWEKKQTQLARAHNAGQAYLMLDSGNAQLGFVAASQMRAAGRTNFWLLPQHWYHPIEQQLVIPIQSRRPQKAQALADYLRSPEVQAQLRRLGYGVLPAADRGREGGRGL</sequence>
<dbReference type="EMBL" id="CP098023">
    <property type="protein sequence ID" value="WKD50086.1"/>
    <property type="molecule type" value="Genomic_DNA"/>
</dbReference>
<evidence type="ECO:0000313" key="6">
    <source>
        <dbReference type="Proteomes" id="UP001321520"/>
    </source>
</evidence>
<dbReference type="PANTHER" id="PTHR30632">
    <property type="entry name" value="MOLYBDATE-BINDING PERIPLASMIC PROTEIN"/>
    <property type="match status" value="1"/>
</dbReference>
<reference evidence="5 6" key="1">
    <citation type="submission" date="2022-05" db="EMBL/GenBank/DDBJ databases">
        <title>Microbulbifer sp. nov., isolated from sponge.</title>
        <authorList>
            <person name="Gao L."/>
        </authorList>
    </citation>
    <scope>NUCLEOTIDE SEQUENCE [LARGE SCALE GENOMIC DNA]</scope>
    <source>
        <strain evidence="5 6">MI-G</strain>
    </source>
</reference>
<dbReference type="InterPro" id="IPR005950">
    <property type="entry name" value="ModA"/>
</dbReference>
<dbReference type="PIRSF" id="PIRSF004846">
    <property type="entry name" value="ModA"/>
    <property type="match status" value="1"/>
</dbReference>
<evidence type="ECO:0000313" key="5">
    <source>
        <dbReference type="EMBL" id="WKD50086.1"/>
    </source>
</evidence>
<dbReference type="SUPFAM" id="SSF53850">
    <property type="entry name" value="Periplasmic binding protein-like II"/>
    <property type="match status" value="1"/>
</dbReference>
<evidence type="ECO:0000256" key="2">
    <source>
        <dbReference type="ARBA" id="ARBA00022723"/>
    </source>
</evidence>
<dbReference type="Proteomes" id="UP001321520">
    <property type="component" value="Chromosome"/>
</dbReference>
<accession>A0ABY9EDK6</accession>
<dbReference type="InterPro" id="IPR044084">
    <property type="entry name" value="AvModA-like_subst-bd"/>
</dbReference>
<proteinExistence type="inferred from homology"/>
<name>A0ABY9EDK6_9GAMM</name>
<evidence type="ECO:0000256" key="3">
    <source>
        <dbReference type="ARBA" id="ARBA00022729"/>
    </source>
</evidence>
<comment type="similarity">
    <text evidence="1">Belongs to the bacterial solute-binding protein ModA family.</text>
</comment>
<evidence type="ECO:0000256" key="4">
    <source>
        <dbReference type="SAM" id="SignalP"/>
    </source>
</evidence>
<dbReference type="CDD" id="cd13539">
    <property type="entry name" value="PBP2_AvModA"/>
    <property type="match status" value="1"/>
</dbReference>
<keyword evidence="2" id="KW-0479">Metal-binding</keyword>